<feature type="transmembrane region" description="Helical" evidence="1">
    <location>
        <begin position="55"/>
        <end position="75"/>
    </location>
</feature>
<evidence type="ECO:0000313" key="4">
    <source>
        <dbReference type="Proteomes" id="UP000321362"/>
    </source>
</evidence>
<proteinExistence type="predicted"/>
<dbReference type="OrthoDB" id="1249483at2"/>
<keyword evidence="1" id="KW-0472">Membrane</keyword>
<keyword evidence="1" id="KW-1133">Transmembrane helix</keyword>
<protein>
    <submittedName>
        <fullName evidence="3">YcxB family protein</fullName>
    </submittedName>
</protein>
<accession>A0A5B8W2A1</accession>
<dbReference type="KEGG" id="mgk:FSB76_18570"/>
<dbReference type="InterPro" id="IPR025588">
    <property type="entry name" value="YcxB-like_C"/>
</dbReference>
<evidence type="ECO:0000259" key="2">
    <source>
        <dbReference type="Pfam" id="PF14317"/>
    </source>
</evidence>
<organism evidence="3 4">
    <name type="scientific">Mucilaginibacter ginsenosidivorax</name>
    <dbReference type="NCBI Taxonomy" id="862126"/>
    <lineage>
        <taxon>Bacteria</taxon>
        <taxon>Pseudomonadati</taxon>
        <taxon>Bacteroidota</taxon>
        <taxon>Sphingobacteriia</taxon>
        <taxon>Sphingobacteriales</taxon>
        <taxon>Sphingobacteriaceae</taxon>
        <taxon>Mucilaginibacter</taxon>
    </lineage>
</organism>
<dbReference type="RefSeq" id="WP_147055914.1">
    <property type="nucleotide sequence ID" value="NZ_CP042437.1"/>
</dbReference>
<name>A0A5B8W2A1_9SPHI</name>
<feature type="domain" description="YcxB-like C-terminal" evidence="2">
    <location>
        <begin position="96"/>
        <end position="155"/>
    </location>
</feature>
<feature type="transmembrane region" description="Helical" evidence="1">
    <location>
        <begin position="23"/>
        <end position="43"/>
    </location>
</feature>
<gene>
    <name evidence="3" type="ORF">FSB76_18570</name>
</gene>
<dbReference type="AlphaFoldDB" id="A0A5B8W2A1"/>
<dbReference type="Pfam" id="PF14317">
    <property type="entry name" value="YcxB"/>
    <property type="match status" value="1"/>
</dbReference>
<evidence type="ECO:0000256" key="1">
    <source>
        <dbReference type="SAM" id="Phobius"/>
    </source>
</evidence>
<reference evidence="3 4" key="1">
    <citation type="journal article" date="2013" name="J. Microbiol.">
        <title>Mucilaginibacter ginsenosidivorax sp. nov., with ginsenoside converting activity isolated from sediment.</title>
        <authorList>
            <person name="Kim J.K."/>
            <person name="Choi T.E."/>
            <person name="Liu Q.M."/>
            <person name="Park H.Y."/>
            <person name="Yi T.H."/>
            <person name="Yoon M.H."/>
            <person name="Kim S.C."/>
            <person name="Im W.T."/>
        </authorList>
    </citation>
    <scope>NUCLEOTIDE SEQUENCE [LARGE SCALE GENOMIC DNA]</scope>
    <source>
        <strain evidence="3 4">KHI28</strain>
    </source>
</reference>
<dbReference type="EMBL" id="CP042437">
    <property type="protein sequence ID" value="QEC77843.1"/>
    <property type="molecule type" value="Genomic_DNA"/>
</dbReference>
<keyword evidence="4" id="KW-1185">Reference proteome</keyword>
<evidence type="ECO:0000313" key="3">
    <source>
        <dbReference type="EMBL" id="QEC77843.1"/>
    </source>
</evidence>
<keyword evidence="1" id="KW-0812">Transmembrane</keyword>
<sequence length="166" mass="19348">MEDIKVTSAIDFKTYLIISLRASYNRSLVILTIIAFAFLQYSTFSDSAFTWKDEVFLISIYGGILGIVLPLTIYFKCKHNMKTVPYLSETLLYIVNDEKIEVKGDSISNSTNWQYVTKLIEREKYFLLRRAARNFNYLPKDGFQSKEDMNRLKAIAKEKGIKFSYK</sequence>
<dbReference type="Proteomes" id="UP000321362">
    <property type="component" value="Chromosome"/>
</dbReference>